<evidence type="ECO:0000259" key="1">
    <source>
        <dbReference type="Pfam" id="PF07727"/>
    </source>
</evidence>
<dbReference type="Proteomes" id="UP001151760">
    <property type="component" value="Unassembled WGS sequence"/>
</dbReference>
<feature type="domain" description="Reverse transcriptase Ty1/copia-type" evidence="1">
    <location>
        <begin position="97"/>
        <end position="139"/>
    </location>
</feature>
<keyword evidence="3" id="KW-1185">Reference proteome</keyword>
<gene>
    <name evidence="2" type="ORF">Tco_0894227</name>
</gene>
<proteinExistence type="predicted"/>
<reference evidence="2" key="2">
    <citation type="submission" date="2022-01" db="EMBL/GenBank/DDBJ databases">
        <authorList>
            <person name="Yamashiro T."/>
            <person name="Shiraishi A."/>
            <person name="Satake H."/>
            <person name="Nakayama K."/>
        </authorList>
    </citation>
    <scope>NUCLEOTIDE SEQUENCE</scope>
</reference>
<comment type="caution">
    <text evidence="2">The sequence shown here is derived from an EMBL/GenBank/DDBJ whole genome shotgun (WGS) entry which is preliminary data.</text>
</comment>
<organism evidence="2 3">
    <name type="scientific">Tanacetum coccineum</name>
    <dbReference type="NCBI Taxonomy" id="301880"/>
    <lineage>
        <taxon>Eukaryota</taxon>
        <taxon>Viridiplantae</taxon>
        <taxon>Streptophyta</taxon>
        <taxon>Embryophyta</taxon>
        <taxon>Tracheophyta</taxon>
        <taxon>Spermatophyta</taxon>
        <taxon>Magnoliopsida</taxon>
        <taxon>eudicotyledons</taxon>
        <taxon>Gunneridae</taxon>
        <taxon>Pentapetalae</taxon>
        <taxon>asterids</taxon>
        <taxon>campanulids</taxon>
        <taxon>Asterales</taxon>
        <taxon>Asteraceae</taxon>
        <taxon>Asteroideae</taxon>
        <taxon>Anthemideae</taxon>
        <taxon>Anthemidinae</taxon>
        <taxon>Tanacetum</taxon>
    </lineage>
</organism>
<sequence length="292" mass="33492">MNGEPTYGMLTRSMAAKLTDALASQCLFVDYLSEIEPRKVLEALKHQGWVDEIQEELNQNKKDEDGTDGSHQDLPCLCYPHELQFFSQWMSKVPSLMEKLKEEVYVQQPPGFEKSEFSNYACKLDKALYRLKQAPRAWSLVSSYSHRELWCTDKVDLPKPPTDDSDPRPPKESIIRFIVKNGKTPLFFDFKTFVQTTMLDYNNGEYDTLTQPKVMKAELLKLGLHNENNVEESASLLVNKTPLFKTWFPTALRILMTFFIQVLGGNKSSTNQLNLSQKVIVYSFLTGAKIDI</sequence>
<accession>A0ABQ5CBJ5</accession>
<dbReference type="Pfam" id="PF07727">
    <property type="entry name" value="RVT_2"/>
    <property type="match status" value="1"/>
</dbReference>
<dbReference type="InterPro" id="IPR013103">
    <property type="entry name" value="RVT_2"/>
</dbReference>
<dbReference type="EMBL" id="BQNB010014123">
    <property type="protein sequence ID" value="GJT24290.1"/>
    <property type="molecule type" value="Genomic_DNA"/>
</dbReference>
<name>A0ABQ5CBJ5_9ASTR</name>
<protein>
    <submittedName>
        <fullName evidence="2">Retrovirus-related pol polyprotein from transposon TNT 1-94</fullName>
    </submittedName>
</protein>
<reference evidence="2" key="1">
    <citation type="journal article" date="2022" name="Int. J. Mol. Sci.">
        <title>Draft Genome of Tanacetum Coccineum: Genomic Comparison of Closely Related Tanacetum-Family Plants.</title>
        <authorList>
            <person name="Yamashiro T."/>
            <person name="Shiraishi A."/>
            <person name="Nakayama K."/>
            <person name="Satake H."/>
        </authorList>
    </citation>
    <scope>NUCLEOTIDE SEQUENCE</scope>
</reference>
<evidence type="ECO:0000313" key="2">
    <source>
        <dbReference type="EMBL" id="GJT24290.1"/>
    </source>
</evidence>
<evidence type="ECO:0000313" key="3">
    <source>
        <dbReference type="Proteomes" id="UP001151760"/>
    </source>
</evidence>